<dbReference type="InterPro" id="IPR045220">
    <property type="entry name" value="FRHB/FDHB/HCAR-like"/>
</dbReference>
<sequence>LSRTTRSHTVLALVKKIAYGVGFRSLSRVQPWSRRVAPPSPVLFPSLAPPPPHQQVLLQLIPSSSWPSFDYSCYRSFDTEKETSKLRDDWRKRSKPIRPGGVYPAKDHCRIQIYFIILSLGAQWTGIVTTIAVEMLKANMVDAVICVQSCFDYTNALADLVVGYMGVPNFHDRNERGREMLKLVEKLLEITPTTSSGKVLSQLPNSLEIS</sequence>
<dbReference type="GO" id="GO:0090415">
    <property type="term" value="F:7-hydroxymethyl chlorophyll a reductase activity"/>
    <property type="evidence" value="ECO:0007669"/>
    <property type="project" value="TreeGrafter"/>
</dbReference>
<feature type="domain" description="Coenzyme F420 hydrogenase/dehydrogenase beta subunit N-terminal" evidence="1">
    <location>
        <begin position="121"/>
        <end position="150"/>
    </location>
</feature>
<accession>A0A427ARX8</accession>
<dbReference type="Proteomes" id="UP000287651">
    <property type="component" value="Unassembled WGS sequence"/>
</dbReference>
<feature type="non-terminal residue" evidence="2">
    <location>
        <position position="1"/>
    </location>
</feature>
<evidence type="ECO:0000313" key="2">
    <source>
        <dbReference type="EMBL" id="RRT79009.1"/>
    </source>
</evidence>
<dbReference type="InterPro" id="IPR007516">
    <property type="entry name" value="Co_F420_Hydgase/DH_bsu_N"/>
</dbReference>
<evidence type="ECO:0000259" key="1">
    <source>
        <dbReference type="Pfam" id="PF04422"/>
    </source>
</evidence>
<dbReference type="PANTHER" id="PTHR31332">
    <property type="entry name" value="7-HYDROXYMETHYL CHLOROPHYLL A REDUCTASE, CHLOROPLASTIC"/>
    <property type="match status" value="1"/>
</dbReference>
<reference evidence="2 3" key="1">
    <citation type="journal article" date="2014" name="Agronomy (Basel)">
        <title>A Draft Genome Sequence for Ensete ventricosum, the Drought-Tolerant Tree Against Hunger.</title>
        <authorList>
            <person name="Harrison J."/>
            <person name="Moore K.A."/>
            <person name="Paszkiewicz K."/>
            <person name="Jones T."/>
            <person name="Grant M."/>
            <person name="Ambacheew D."/>
            <person name="Muzemil S."/>
            <person name="Studholme D.J."/>
        </authorList>
    </citation>
    <scope>NUCLEOTIDE SEQUENCE [LARGE SCALE GENOMIC DNA]</scope>
</reference>
<proteinExistence type="predicted"/>
<dbReference type="GO" id="GO:0033354">
    <property type="term" value="P:chlorophyll cycle"/>
    <property type="evidence" value="ECO:0007669"/>
    <property type="project" value="TreeGrafter"/>
</dbReference>
<dbReference type="GO" id="GO:0009507">
    <property type="term" value="C:chloroplast"/>
    <property type="evidence" value="ECO:0007669"/>
    <property type="project" value="TreeGrafter"/>
</dbReference>
<organism evidence="2 3">
    <name type="scientific">Ensete ventricosum</name>
    <name type="common">Abyssinian banana</name>
    <name type="synonym">Musa ensete</name>
    <dbReference type="NCBI Taxonomy" id="4639"/>
    <lineage>
        <taxon>Eukaryota</taxon>
        <taxon>Viridiplantae</taxon>
        <taxon>Streptophyta</taxon>
        <taxon>Embryophyta</taxon>
        <taxon>Tracheophyta</taxon>
        <taxon>Spermatophyta</taxon>
        <taxon>Magnoliopsida</taxon>
        <taxon>Liliopsida</taxon>
        <taxon>Zingiberales</taxon>
        <taxon>Musaceae</taxon>
        <taxon>Ensete</taxon>
    </lineage>
</organism>
<dbReference type="EMBL" id="AMZH03001522">
    <property type="protein sequence ID" value="RRT79009.1"/>
    <property type="molecule type" value="Genomic_DNA"/>
</dbReference>
<dbReference type="PANTHER" id="PTHR31332:SF0">
    <property type="entry name" value="7-HYDROXYMETHYL CHLOROPHYLL A REDUCTASE, CHLOROPLASTIC"/>
    <property type="match status" value="1"/>
</dbReference>
<comment type="caution">
    <text evidence="2">The sequence shown here is derived from an EMBL/GenBank/DDBJ whole genome shotgun (WGS) entry which is preliminary data.</text>
</comment>
<name>A0A427ARX8_ENSVE</name>
<dbReference type="Pfam" id="PF04422">
    <property type="entry name" value="FrhB_FdhB_N"/>
    <property type="match status" value="1"/>
</dbReference>
<evidence type="ECO:0000313" key="3">
    <source>
        <dbReference type="Proteomes" id="UP000287651"/>
    </source>
</evidence>
<dbReference type="AlphaFoldDB" id="A0A427ARX8"/>
<protein>
    <recommendedName>
        <fullName evidence="1">Coenzyme F420 hydrogenase/dehydrogenase beta subunit N-terminal domain-containing protein</fullName>
    </recommendedName>
</protein>
<gene>
    <name evidence="2" type="ORF">B296_00021438</name>
</gene>